<accession>A0A7T2YZ82</accession>
<protein>
    <recommendedName>
        <fullName evidence="3">Beta-galactosidase</fullName>
    </recommendedName>
</protein>
<keyword evidence="2" id="KW-1185">Reference proteome</keyword>
<gene>
    <name evidence="1" type="ORF">I6G47_25925</name>
</gene>
<evidence type="ECO:0008006" key="3">
    <source>
        <dbReference type="Google" id="ProtNLM"/>
    </source>
</evidence>
<sequence>MFATANFSQAGTAARPSDQPLIIAPTVEGIYLCDEAVADKKIRTLKEAYAFCRKRGMDGATAVTRLLDTLEPGGPKGSVQIGYTATLQLLDLYHRTGKGWEIDDSKVDSFLNVIRKIPRPVVVYLAADHFDSLGPIVEDLRKTPENLMQLRDGKPLQLDYFGYSILPYTLATNPEIPVNHYRFKALEHVAKKIQELPLPVQNRIVAYTLAGELHHMFPDFENGMGAYRDIRVTDYSPESIEGFRQWLRTHYRDIQRFKAQTGLDYASFDVIPAPSKDIRKEKLGSFGEHYDAYADGTLPVAGWLWDPAQIVDKINLYVDGKLVGPMARSLNRLDVYRAVDEITNPNTGFRRDIDFSKLKPGPHVAQVVVLSKGRRYKMADVDFVVVPRDQSSPPPGLEPRRLGWMPAFTALERKGARSWLDMPPSLQDVYYNPLARDWNHYRESQVFNFLKTFHERALKAGLPAAKLYSHQIIPDVNPSWNPQLFASTQTLDGKAPWKQGLNMYGGATNSDWLRGFMKQHQIGSGYGAPEFNPQQWKLDGTHLAALKAHYDAGATFISPYYFSVINQRFKGAAEHGVNRMELSPDNPKDGSDKFYKAIVEFARQ</sequence>
<dbReference type="RefSeq" id="WP_016452761.1">
    <property type="nucleotide sequence ID" value="NZ_CP065748.1"/>
</dbReference>
<dbReference type="AlphaFoldDB" id="A0A7T2YZ82"/>
<dbReference type="KEGG" id="dla:I6G47_25925"/>
<organism evidence="1 2">
    <name type="scientific">Delftia lacustris</name>
    <dbReference type="NCBI Taxonomy" id="558537"/>
    <lineage>
        <taxon>Bacteria</taxon>
        <taxon>Pseudomonadati</taxon>
        <taxon>Pseudomonadota</taxon>
        <taxon>Betaproteobacteria</taxon>
        <taxon>Burkholderiales</taxon>
        <taxon>Comamonadaceae</taxon>
        <taxon>Delftia</taxon>
    </lineage>
</organism>
<dbReference type="EMBL" id="CP065748">
    <property type="protein sequence ID" value="QPS84721.1"/>
    <property type="molecule type" value="Genomic_DNA"/>
</dbReference>
<reference evidence="1 2" key="1">
    <citation type="submission" date="2020-12" db="EMBL/GenBank/DDBJ databases">
        <title>FDA dAtabase for Regulatory Grade micrObial Sequences (FDA-ARGOS): Supporting development and validation of Infectious Disease Dx tests.</title>
        <authorList>
            <person name="Sproer C."/>
            <person name="Gronow S."/>
            <person name="Severitt S."/>
            <person name="Schroder I."/>
            <person name="Tallon L."/>
            <person name="Sadzewicz L."/>
            <person name="Zhao X."/>
            <person name="Boylan J."/>
            <person name="Ott S."/>
            <person name="Bowen H."/>
            <person name="Vavikolanu K."/>
            <person name="Mehta A."/>
            <person name="Aluvathingal J."/>
            <person name="Nadendla S."/>
            <person name="Lowell S."/>
            <person name="Myers T."/>
            <person name="Yan Y."/>
            <person name="Sichtig H."/>
        </authorList>
    </citation>
    <scope>NUCLEOTIDE SEQUENCE [LARGE SCALE GENOMIC DNA]</scope>
    <source>
        <strain evidence="1 2">FDAARGOS_890</strain>
    </source>
</reference>
<proteinExistence type="predicted"/>
<dbReference type="Proteomes" id="UP000595064">
    <property type="component" value="Chromosome"/>
</dbReference>
<name>A0A7T2YZ82_9BURK</name>
<evidence type="ECO:0000313" key="2">
    <source>
        <dbReference type="Proteomes" id="UP000595064"/>
    </source>
</evidence>
<dbReference type="Gene3D" id="3.20.20.80">
    <property type="entry name" value="Glycosidases"/>
    <property type="match status" value="1"/>
</dbReference>
<evidence type="ECO:0000313" key="1">
    <source>
        <dbReference type="EMBL" id="QPS84721.1"/>
    </source>
</evidence>